<feature type="region of interest" description="Disordered" evidence="3">
    <location>
        <begin position="124"/>
        <end position="144"/>
    </location>
</feature>
<feature type="repeat" description="PPR" evidence="2">
    <location>
        <begin position="9"/>
        <end position="43"/>
    </location>
</feature>
<protein>
    <recommendedName>
        <fullName evidence="5">Pentacotripeptide-repeat region of PRORP domain-containing protein</fullName>
    </recommendedName>
</protein>
<dbReference type="Pfam" id="PF13041">
    <property type="entry name" value="PPR_2"/>
    <property type="match status" value="1"/>
</dbReference>
<dbReference type="Gene3D" id="1.25.40.10">
    <property type="entry name" value="Tetratricopeptide repeat domain"/>
    <property type="match status" value="2"/>
</dbReference>
<dbReference type="InterPro" id="IPR051222">
    <property type="entry name" value="PPR/CCM1_RNA-binding"/>
</dbReference>
<dbReference type="EMBL" id="HBFL01003195">
    <property type="protein sequence ID" value="CAD8762232.1"/>
    <property type="molecule type" value="Transcribed_RNA"/>
</dbReference>
<feature type="region of interest" description="Disordered" evidence="3">
    <location>
        <begin position="234"/>
        <end position="273"/>
    </location>
</feature>
<sequence length="273" mass="31298">MQEHNVVPDTVSYNTIIHGHARLGNLDRALELLTRLLDDALTNSQNTDRSRHQGSLYPKPNVRTFTNILIALSQEKTVKAAEEAEHLLVRMQELNDPPYNLDTRPNTITYNAVMNCWATLSLPSSRRQRKNQQQSTNDNEHHRFGHKADFVLRSMQGLGKNERPNAISYNIVIRAYSNDMNKAEELVQDMISNGIEPTDHTYNTLVHVLNRDLTIKDKDKKLEELRDLYFASSSFPLENGRSPNKNRNAGKKRNNGNNNGKKTKNNSGRRRQQ</sequence>
<name>A0A7S0UGU6_9STRA</name>
<dbReference type="NCBIfam" id="TIGR00756">
    <property type="entry name" value="PPR"/>
    <property type="match status" value="2"/>
</dbReference>
<feature type="compositionally biased region" description="Basic residues" evidence="3">
    <location>
        <begin position="261"/>
        <end position="273"/>
    </location>
</feature>
<keyword evidence="1" id="KW-0677">Repeat</keyword>
<dbReference type="PANTHER" id="PTHR47942">
    <property type="entry name" value="TETRATRICOPEPTIDE REPEAT (TPR)-LIKE SUPERFAMILY PROTEIN-RELATED"/>
    <property type="match status" value="1"/>
</dbReference>
<organism evidence="4">
    <name type="scientific">Pseudo-nitzschia delicatissima</name>
    <dbReference type="NCBI Taxonomy" id="44447"/>
    <lineage>
        <taxon>Eukaryota</taxon>
        <taxon>Sar</taxon>
        <taxon>Stramenopiles</taxon>
        <taxon>Ochrophyta</taxon>
        <taxon>Bacillariophyta</taxon>
        <taxon>Bacillariophyceae</taxon>
        <taxon>Bacillariophycidae</taxon>
        <taxon>Bacillariales</taxon>
        <taxon>Bacillariaceae</taxon>
        <taxon>Pseudo-nitzschia</taxon>
    </lineage>
</organism>
<dbReference type="PROSITE" id="PS51375">
    <property type="entry name" value="PPR"/>
    <property type="match status" value="1"/>
</dbReference>
<accession>A0A7S0UGU6</accession>
<evidence type="ECO:0000313" key="4">
    <source>
        <dbReference type="EMBL" id="CAD8762232.1"/>
    </source>
</evidence>
<evidence type="ECO:0008006" key="5">
    <source>
        <dbReference type="Google" id="ProtNLM"/>
    </source>
</evidence>
<gene>
    <name evidence="4" type="ORF">PDEL1432_LOCUS2272</name>
</gene>
<evidence type="ECO:0000256" key="1">
    <source>
        <dbReference type="ARBA" id="ARBA00022737"/>
    </source>
</evidence>
<evidence type="ECO:0000256" key="2">
    <source>
        <dbReference type="PROSITE-ProRule" id="PRU00708"/>
    </source>
</evidence>
<evidence type="ECO:0000256" key="3">
    <source>
        <dbReference type="SAM" id="MobiDB-lite"/>
    </source>
</evidence>
<proteinExistence type="predicted"/>
<dbReference type="Pfam" id="PF12854">
    <property type="entry name" value="PPR_1"/>
    <property type="match status" value="1"/>
</dbReference>
<dbReference type="AlphaFoldDB" id="A0A7S0UGU6"/>
<reference evidence="4" key="1">
    <citation type="submission" date="2021-01" db="EMBL/GenBank/DDBJ databases">
        <authorList>
            <person name="Corre E."/>
            <person name="Pelletier E."/>
            <person name="Niang G."/>
            <person name="Scheremetjew M."/>
            <person name="Finn R."/>
            <person name="Kale V."/>
            <person name="Holt S."/>
            <person name="Cochrane G."/>
            <person name="Meng A."/>
            <person name="Brown T."/>
            <person name="Cohen L."/>
        </authorList>
    </citation>
    <scope>NUCLEOTIDE SEQUENCE</scope>
    <source>
        <strain evidence="4">UNC1205</strain>
    </source>
</reference>
<dbReference type="InterPro" id="IPR011990">
    <property type="entry name" value="TPR-like_helical_dom_sf"/>
</dbReference>
<dbReference type="InterPro" id="IPR002885">
    <property type="entry name" value="PPR_rpt"/>
</dbReference>
<dbReference type="PANTHER" id="PTHR47942:SF63">
    <property type="entry name" value="PENTATRICOPEPTIDE REPEAT-CONTAINING PROTEIN"/>
    <property type="match status" value="1"/>
</dbReference>